<dbReference type="OrthoDB" id="1151160at2"/>
<dbReference type="Proteomes" id="UP000596202">
    <property type="component" value="Chromosome"/>
</dbReference>
<reference evidence="2 3" key="1">
    <citation type="submission" date="2021-01" db="EMBL/GenBank/DDBJ databases">
        <title>FDA dAtabase for Regulatory Grade micrObial Sequences (FDA-ARGOS): Supporting development and validation of Infectious Disease Dx tests.</title>
        <authorList>
            <person name="Sproer C."/>
            <person name="Gronow S."/>
            <person name="Severitt S."/>
            <person name="Schroder I."/>
            <person name="Tallon L."/>
            <person name="Sadzewicz L."/>
            <person name="Zhao X."/>
            <person name="Boylan J."/>
            <person name="Ott S."/>
            <person name="Bowen H."/>
            <person name="Vavikolanu K."/>
            <person name="Mehta A."/>
            <person name="Aluvathingal J."/>
            <person name="Nadendla S."/>
            <person name="Lowell S."/>
            <person name="Myers T."/>
            <person name="Yan Y."/>
            <person name="Sichtig H."/>
        </authorList>
    </citation>
    <scope>NUCLEOTIDE SEQUENCE [LARGE SCALE GENOMIC DNA]</scope>
    <source>
        <strain evidence="2 3">FDAARGOS_1131</strain>
    </source>
</reference>
<accession>A0A9Q6ZCA4</accession>
<evidence type="ECO:0000256" key="1">
    <source>
        <dbReference type="SAM" id="SignalP"/>
    </source>
</evidence>
<dbReference type="EMBL" id="CP068108">
    <property type="protein sequence ID" value="QQU01035.1"/>
    <property type="molecule type" value="Genomic_DNA"/>
</dbReference>
<feature type="chain" id="PRO_5040387829" description="GLPGLI family protein" evidence="1">
    <location>
        <begin position="21"/>
        <end position="195"/>
    </location>
</feature>
<evidence type="ECO:0008006" key="4">
    <source>
        <dbReference type="Google" id="ProtNLM"/>
    </source>
</evidence>
<dbReference type="RefSeq" id="WP_002991234.1">
    <property type="nucleotide sequence ID" value="NZ_CP068108.1"/>
</dbReference>
<dbReference type="AlphaFoldDB" id="A0A9Q6ZCA4"/>
<evidence type="ECO:0000313" key="3">
    <source>
        <dbReference type="Proteomes" id="UP000596202"/>
    </source>
</evidence>
<gene>
    <name evidence="2" type="ORF">I6I88_04575</name>
</gene>
<name>A0A9Q6ZCA4_MYROD</name>
<sequence length="195" mass="22532">MKKAFYIVLFVVLGTVQSFAQTIKDFKLLQGEKEVEVVFTYDNLRIQKDNYTEEEYIERHRAELERKEKNSSAAWLKSWEQSKENGWVSKFLFTANKFSKYKVKFATRAPQSKYILLVDVIWIYPGWDAGLINQSAKVTTIVKLVSKENPTVVLAEHTFKEIPGNQFANFSNEIRIGEGFTKTGKNFGKKIAKSL</sequence>
<organism evidence="2 3">
    <name type="scientific">Myroides odoratus</name>
    <name type="common">Flavobacterium odoratum</name>
    <dbReference type="NCBI Taxonomy" id="256"/>
    <lineage>
        <taxon>Bacteria</taxon>
        <taxon>Pseudomonadati</taxon>
        <taxon>Bacteroidota</taxon>
        <taxon>Flavobacteriia</taxon>
        <taxon>Flavobacteriales</taxon>
        <taxon>Flavobacteriaceae</taxon>
        <taxon>Myroides</taxon>
    </lineage>
</organism>
<feature type="signal peptide" evidence="1">
    <location>
        <begin position="1"/>
        <end position="20"/>
    </location>
</feature>
<keyword evidence="1" id="KW-0732">Signal</keyword>
<dbReference type="GeneID" id="93526913"/>
<evidence type="ECO:0000313" key="2">
    <source>
        <dbReference type="EMBL" id="QQU01035.1"/>
    </source>
</evidence>
<proteinExistence type="predicted"/>
<protein>
    <recommendedName>
        <fullName evidence="4">GLPGLI family protein</fullName>
    </recommendedName>
</protein>